<comment type="caution">
    <text evidence="7">The sequence shown here is derived from an EMBL/GenBank/DDBJ whole genome shotgun (WGS) entry which is preliminary data.</text>
</comment>
<keyword evidence="5 7" id="KW-0031">Aminopeptidase</keyword>
<evidence type="ECO:0000256" key="3">
    <source>
        <dbReference type="ARBA" id="ARBA00022801"/>
    </source>
</evidence>
<keyword evidence="2 5" id="KW-0645">Protease</keyword>
<accession>I7LDH2</accession>
<dbReference type="PANTHER" id="PTHR10363">
    <property type="entry name" value="BLEOMYCIN HYDROLASE"/>
    <property type="match status" value="1"/>
</dbReference>
<dbReference type="OrthoDB" id="1111399at2"/>
<evidence type="ECO:0000256" key="2">
    <source>
        <dbReference type="ARBA" id="ARBA00022670"/>
    </source>
</evidence>
<dbReference type="PATRIC" id="fig|1423790.3.peg.991"/>
<evidence type="ECO:0000256" key="5">
    <source>
        <dbReference type="PIRNR" id="PIRNR005700"/>
    </source>
</evidence>
<name>I7LDH2_9LACO</name>
<dbReference type="GO" id="GO:0043418">
    <property type="term" value="P:homocysteine catabolic process"/>
    <property type="evidence" value="ECO:0007669"/>
    <property type="project" value="TreeGrafter"/>
</dbReference>
<feature type="active site" evidence="6">
    <location>
        <position position="362"/>
    </location>
</feature>
<dbReference type="RefSeq" id="WP_009559453.1">
    <property type="nucleotide sequence ID" value="NZ_AYZN01000002.1"/>
</dbReference>
<dbReference type="GO" id="GO:0006508">
    <property type="term" value="P:proteolysis"/>
    <property type="evidence" value="ECO:0007669"/>
    <property type="project" value="UniProtKB-KW"/>
</dbReference>
<evidence type="ECO:0000313" key="7">
    <source>
        <dbReference type="EMBL" id="CCI84898.1"/>
    </source>
</evidence>
<dbReference type="PIRSF" id="PIRSF005700">
    <property type="entry name" value="PepC"/>
    <property type="match status" value="1"/>
</dbReference>
<dbReference type="GO" id="GO:0009636">
    <property type="term" value="P:response to toxic substance"/>
    <property type="evidence" value="ECO:0007669"/>
    <property type="project" value="TreeGrafter"/>
</dbReference>
<dbReference type="PANTHER" id="PTHR10363:SF2">
    <property type="entry name" value="BLEOMYCIN HYDROLASE"/>
    <property type="match status" value="1"/>
</dbReference>
<dbReference type="InterPro" id="IPR004134">
    <property type="entry name" value="Peptidase_C1B"/>
</dbReference>
<dbReference type="eggNOG" id="COG3579">
    <property type="taxonomic scope" value="Bacteria"/>
</dbReference>
<sequence length="438" mass="50638">MVHEFTIQEAEEFRKNFEQEPANEAISRAARRSGILEASFNSKVSEKLNRVFSIELPVDQVTNQKHSGRCWEFSSLNVLRHHFGKKYHVKNFEFSQVYNFFWDKIERANIYYDHIIETADKPLDDREVAAYLAGTGYDGGEWAMAVALIKKYGVVPSYAMPESFNSDNTSAIDDFLARKKRKDGLVLRKLVQAGKMDEVEENRKKFLNEIYHIVATAFGQPPKVFDLEYRDDDKNYHLDKNLTPQQFLHKYLADFDFDDYVGISNSPNYEYEKVYHDGYWDNVVGKDQVKFLNLPMSELTKMAIEQLKDGEAVLFGNDVLKQMERKSGYLSTDLYKTDELFGVSTKMSKADRLATGEGGASHAMTLVGVDLDQGEVRQWKVENSWGSDNGEKGYFVMSHQWFEDYVYHVIVHKKYLTDSQRKLLDGPVVDLKPWQMVG</sequence>
<dbReference type="Gene3D" id="3.90.70.10">
    <property type="entry name" value="Cysteine proteinases"/>
    <property type="match status" value="1"/>
</dbReference>
<protein>
    <recommendedName>
        <fullName evidence="5">Aminopeptidase</fullName>
    </recommendedName>
</protein>
<dbReference type="SUPFAM" id="SSF54001">
    <property type="entry name" value="Cysteine proteinases"/>
    <property type="match status" value="1"/>
</dbReference>
<dbReference type="GO" id="GO:0005737">
    <property type="term" value="C:cytoplasm"/>
    <property type="evidence" value="ECO:0007669"/>
    <property type="project" value="UniProtKB-SubCell"/>
</dbReference>
<dbReference type="STRING" id="1423790.BN53_02120"/>
<evidence type="ECO:0000313" key="8">
    <source>
        <dbReference type="Proteomes" id="UP000009311"/>
    </source>
</evidence>
<dbReference type="InterPro" id="IPR025660">
    <property type="entry name" value="Pept_his_AS"/>
</dbReference>
<dbReference type="Proteomes" id="UP000009311">
    <property type="component" value="Unassembled WGS sequence"/>
</dbReference>
<gene>
    <name evidence="7" type="ORF">BN53_02120</name>
</gene>
<reference evidence="7 8" key="1">
    <citation type="submission" date="2012-06" db="EMBL/GenBank/DDBJ databases">
        <title>Draft Genome Sequence of Lactobacillus pasteurii CRBIP 24.76T.</title>
        <authorList>
            <person name="Cousin S."/>
            <person name="Bouchier C."/>
            <person name="Loux V."/>
            <person name="Ma L."/>
            <person name="Creno S."/>
            <person name="Bizet C."/>
            <person name="Clermont D."/>
        </authorList>
    </citation>
    <scope>NUCLEOTIDE SEQUENCE [LARGE SCALE GENOMIC DNA]</scope>
    <source>
        <strain evidence="8">CRBIP 24.76T</strain>
    </source>
</reference>
<feature type="active site" evidence="6">
    <location>
        <position position="383"/>
    </location>
</feature>
<dbReference type="InterPro" id="IPR038765">
    <property type="entry name" value="Papain-like_cys_pep_sf"/>
</dbReference>
<keyword evidence="3 5" id="KW-0378">Hydrolase</keyword>
<dbReference type="PROSITE" id="PS00139">
    <property type="entry name" value="THIOL_PROTEASE_CYS"/>
    <property type="match status" value="1"/>
</dbReference>
<dbReference type="CDD" id="cd00585">
    <property type="entry name" value="Peptidase_C1B"/>
    <property type="match status" value="1"/>
</dbReference>
<dbReference type="PROSITE" id="PS00639">
    <property type="entry name" value="THIOL_PROTEASE_HIS"/>
    <property type="match status" value="1"/>
</dbReference>
<organism evidence="7 8">
    <name type="scientific">Lactobacillus pasteurii DSM 23907 = CRBIP 24.76</name>
    <dbReference type="NCBI Taxonomy" id="1423790"/>
    <lineage>
        <taxon>Bacteria</taxon>
        <taxon>Bacillati</taxon>
        <taxon>Bacillota</taxon>
        <taxon>Bacilli</taxon>
        <taxon>Lactobacillales</taxon>
        <taxon>Lactobacillaceae</taxon>
        <taxon>Lactobacillus</taxon>
    </lineage>
</organism>
<dbReference type="Pfam" id="PF03051">
    <property type="entry name" value="Peptidase_C1_2"/>
    <property type="match status" value="1"/>
</dbReference>
<comment type="similarity">
    <text evidence="5">Belongs to the peptidase C1 family.</text>
</comment>
<evidence type="ECO:0000256" key="6">
    <source>
        <dbReference type="PIRSR" id="PIRSR005700-1"/>
    </source>
</evidence>
<evidence type="ECO:0000256" key="4">
    <source>
        <dbReference type="ARBA" id="ARBA00022807"/>
    </source>
</evidence>
<comment type="subcellular location">
    <subcellularLocation>
        <location evidence="1">Cytoplasm</location>
    </subcellularLocation>
</comment>
<dbReference type="EMBL" id="CAKD01000013">
    <property type="protein sequence ID" value="CCI84898.1"/>
    <property type="molecule type" value="Genomic_DNA"/>
</dbReference>
<dbReference type="InterPro" id="IPR000169">
    <property type="entry name" value="Pept_cys_AS"/>
</dbReference>
<evidence type="ECO:0000256" key="1">
    <source>
        <dbReference type="ARBA" id="ARBA00004496"/>
    </source>
</evidence>
<dbReference type="GO" id="GO:0070005">
    <property type="term" value="F:cysteine-type aminopeptidase activity"/>
    <property type="evidence" value="ECO:0007669"/>
    <property type="project" value="InterPro"/>
</dbReference>
<keyword evidence="4 5" id="KW-0788">Thiol protease</keyword>
<keyword evidence="8" id="KW-1185">Reference proteome</keyword>
<proteinExistence type="inferred from homology"/>
<dbReference type="AlphaFoldDB" id="I7LDH2"/>
<feature type="active site" evidence="6">
    <location>
        <position position="70"/>
    </location>
</feature>